<dbReference type="Proteomes" id="UP001469553">
    <property type="component" value="Unassembled WGS sequence"/>
</dbReference>
<gene>
    <name evidence="2" type="ORF">AMECASPLE_023770</name>
</gene>
<feature type="signal peptide" evidence="1">
    <location>
        <begin position="1"/>
        <end position="18"/>
    </location>
</feature>
<name>A0ABV0XTC8_9TELE</name>
<reference evidence="2 3" key="1">
    <citation type="submission" date="2021-06" db="EMBL/GenBank/DDBJ databases">
        <authorList>
            <person name="Palmer J.M."/>
        </authorList>
    </citation>
    <scope>NUCLEOTIDE SEQUENCE [LARGE SCALE GENOMIC DNA]</scope>
    <source>
        <strain evidence="2 3">AS_MEX2019</strain>
        <tissue evidence="2">Muscle</tissue>
    </source>
</reference>
<proteinExistence type="predicted"/>
<organism evidence="2 3">
    <name type="scientific">Ameca splendens</name>
    <dbReference type="NCBI Taxonomy" id="208324"/>
    <lineage>
        <taxon>Eukaryota</taxon>
        <taxon>Metazoa</taxon>
        <taxon>Chordata</taxon>
        <taxon>Craniata</taxon>
        <taxon>Vertebrata</taxon>
        <taxon>Euteleostomi</taxon>
        <taxon>Actinopterygii</taxon>
        <taxon>Neopterygii</taxon>
        <taxon>Teleostei</taxon>
        <taxon>Neoteleostei</taxon>
        <taxon>Acanthomorphata</taxon>
        <taxon>Ovalentaria</taxon>
        <taxon>Atherinomorphae</taxon>
        <taxon>Cyprinodontiformes</taxon>
        <taxon>Goodeidae</taxon>
        <taxon>Ameca</taxon>
    </lineage>
</organism>
<protein>
    <submittedName>
        <fullName evidence="2">Uncharacterized protein</fullName>
    </submittedName>
</protein>
<keyword evidence="1" id="KW-0732">Signal</keyword>
<feature type="chain" id="PRO_5046907477" evidence="1">
    <location>
        <begin position="19"/>
        <end position="80"/>
    </location>
</feature>
<keyword evidence="3" id="KW-1185">Reference proteome</keyword>
<dbReference type="EMBL" id="JAHRIP010011620">
    <property type="protein sequence ID" value="MEQ2284657.1"/>
    <property type="molecule type" value="Genomic_DNA"/>
</dbReference>
<evidence type="ECO:0000313" key="2">
    <source>
        <dbReference type="EMBL" id="MEQ2284657.1"/>
    </source>
</evidence>
<comment type="caution">
    <text evidence="2">The sequence shown here is derived from an EMBL/GenBank/DDBJ whole genome shotgun (WGS) entry which is preliminary data.</text>
</comment>
<sequence>MGFSASFLFAVLVLACEGHLQQLRGEQRSVASFRGHGMSCLLCRSDSAADKIRISAGQPVADQGSLWTQTMGRDTSLLWV</sequence>
<evidence type="ECO:0000256" key="1">
    <source>
        <dbReference type="SAM" id="SignalP"/>
    </source>
</evidence>
<accession>A0ABV0XTC8</accession>
<evidence type="ECO:0000313" key="3">
    <source>
        <dbReference type="Proteomes" id="UP001469553"/>
    </source>
</evidence>